<dbReference type="EMBL" id="JAFREP010000024">
    <property type="protein sequence ID" value="MBO1321388.1"/>
    <property type="molecule type" value="Genomic_DNA"/>
</dbReference>
<gene>
    <name evidence="1" type="ORF">J3U88_23100</name>
</gene>
<name>A0A8J7U6F0_9BACT</name>
<evidence type="ECO:0000313" key="1">
    <source>
        <dbReference type="EMBL" id="MBO1321388.1"/>
    </source>
</evidence>
<reference evidence="1" key="1">
    <citation type="submission" date="2021-03" db="EMBL/GenBank/DDBJ databases">
        <authorList>
            <person name="Wang G."/>
        </authorList>
    </citation>
    <scope>NUCLEOTIDE SEQUENCE</scope>
    <source>
        <strain evidence="1">KCTC 12899</strain>
    </source>
</reference>
<keyword evidence="2" id="KW-1185">Reference proteome</keyword>
<sequence length="244" mass="27047">MNKFDDLVAELTAYLDEGLKLLFTADLAACYGVPADAELVCLRLGFEQTHWYADWEWRDGDGTIHCGEVTAIDPEPDADEGRLAPAALLDRLAHPRQTRRDDLLQLCGSGLFDWEALEERYDVDLGDDQREMQNMMIHGATALALTRIARDTLPGLPTAMCADFALVLMDDYESGQQMDVPLYAPYDFVVADVLPHLEGLSEDPATRAFLKQVFLHSAAYRESLGGKTKVTATPLLQLASQHMG</sequence>
<evidence type="ECO:0000313" key="2">
    <source>
        <dbReference type="Proteomes" id="UP000664417"/>
    </source>
</evidence>
<dbReference type="Proteomes" id="UP000664417">
    <property type="component" value="Unassembled WGS sequence"/>
</dbReference>
<protein>
    <submittedName>
        <fullName evidence="1">Uncharacterized protein</fullName>
    </submittedName>
</protein>
<comment type="caution">
    <text evidence="1">The sequence shown here is derived from an EMBL/GenBank/DDBJ whole genome shotgun (WGS) entry which is preliminary data.</text>
</comment>
<accession>A0A8J7U6F0</accession>
<dbReference type="AlphaFoldDB" id="A0A8J7U6F0"/>
<organism evidence="1 2">
    <name type="scientific">Acanthopleuribacter pedis</name>
    <dbReference type="NCBI Taxonomy" id="442870"/>
    <lineage>
        <taxon>Bacteria</taxon>
        <taxon>Pseudomonadati</taxon>
        <taxon>Acidobacteriota</taxon>
        <taxon>Holophagae</taxon>
        <taxon>Acanthopleuribacterales</taxon>
        <taxon>Acanthopleuribacteraceae</taxon>
        <taxon>Acanthopleuribacter</taxon>
    </lineage>
</organism>
<proteinExistence type="predicted"/>
<dbReference type="RefSeq" id="WP_207861363.1">
    <property type="nucleotide sequence ID" value="NZ_JAFREP010000024.1"/>
</dbReference>